<evidence type="ECO:0000256" key="3">
    <source>
        <dbReference type="ARBA" id="ARBA00022452"/>
    </source>
</evidence>
<dbReference type="InterPro" id="IPR039426">
    <property type="entry name" value="TonB-dep_rcpt-like"/>
</dbReference>
<sequence>MKLSFIQILLAAIAGTYSYGNEVNAQELLNQKVTLSVEQKEIKTVLTMLEAKSGVKFVYSPKSLPVERLVSLSLQNKTVSEVLAELFKPDRISTKLIKDRIVLKIGSDAASTEINAPQASYQWTVTGTVTDESNLPLPGVSIAIKGTAKGTTTGVDGTYSLQLPEQAAVLVFSYVGFLPSEVSVTKSGTVNVSLKVDTKSLEEVVVVGYGTQKKSTLSGAVFQVSGDEALQGRATTNAAAALQGQVPGLTITRSSSRPGNEGTSISLRGGISVNAVSPMIVIDGIASYQWELSQINPNDIESISVLKDAAASIYGTRAAGGVILVTTKRGETGKVKVKYTGSAHLNYIGKRFPVASGQEWAQMNIIANTNDAVASGSENNWWLFTGEEYQRLANNEAFWRSDGKLRLDPTANQFDAVYGNTWGQNHNVSFSGGTDKIRTFTSLGFANDRSLVDVVYDGTKKYNFRTNLDYSVNKWIKTEANLSYDKRLISTPTRGVGEGIQDMFIFPLYNPAGNFYDAFGSNNLLAKLIEGGRINNTETFFRLAGKATIDMGFIRPLAGLSLTANANIKERNGIEIERGNQVTMYDWEGELGKPDNIFFQTKPNDLYVTNTNTRNLYNSYGGFLNYNKSLSGHNLSFLAGITSEMEQGDDLYAKRSYMASNDLDAINTGDATYDDNSGNSNAWALVSYLSRLNYDFKETLLLQVQYRRDGSSKLAPENRWADFVGAEAGLRLTQFKFMQNQRLIDNLKLRASYGELGSLSGIGNYDYVSGIGTGTTIFGTTPTQTQTAWVSGLSVRDRSWERVASTNLAVDFTLLQNRLSGSFDYFIRKNKGMLVKLVYPSTLGTGSPFTNDGHFVAKGFETMLAWQDRIGKDLRYNVGVTLSDAKTEVTKYNGSVAINAGTNSVVEGKPLNSIYVYRTNGFLQSEEEVTNYYNAHSGSGSFIPVNGTTNRLTPGSAAKVDMNKDGAITTDDLDYYGDANPHYTFGINLGLSYKGFDFTSFFQGVGQQYLVRTDKMSAPFRWSWTNQNRIFLGQTWSPDHTDAPFPVLTRNGSRNDWNYTKVNDYNVQNISYMRCKSMILGYTLPSPIIKKLGLDRLRLWVSGDNLFEFHNVKDGFDPESQAASGQGKVDVYSRTVSFGIDLGF</sequence>
<evidence type="ECO:0000256" key="2">
    <source>
        <dbReference type="ARBA" id="ARBA00022448"/>
    </source>
</evidence>
<evidence type="ECO:0000256" key="7">
    <source>
        <dbReference type="ARBA" id="ARBA00023237"/>
    </source>
</evidence>
<accession>A0A316AJE5</accession>
<dbReference type="Proteomes" id="UP000245880">
    <property type="component" value="Unassembled WGS sequence"/>
</dbReference>
<proteinExistence type="inferred from homology"/>
<keyword evidence="4 8" id="KW-0812">Transmembrane</keyword>
<dbReference type="Gene3D" id="2.40.170.20">
    <property type="entry name" value="TonB-dependent receptor, beta-barrel domain"/>
    <property type="match status" value="1"/>
</dbReference>
<reference evidence="10 11" key="1">
    <citation type="submission" date="2018-03" db="EMBL/GenBank/DDBJ databases">
        <title>Genomic Encyclopedia of Archaeal and Bacterial Type Strains, Phase II (KMG-II): from individual species to whole genera.</title>
        <authorList>
            <person name="Goeker M."/>
        </authorList>
    </citation>
    <scope>NUCLEOTIDE SEQUENCE [LARGE SCALE GENOMIC DNA]</scope>
    <source>
        <strain evidence="10 11">DSM 100346</strain>
    </source>
</reference>
<dbReference type="PROSITE" id="PS00018">
    <property type="entry name" value="EF_HAND_1"/>
    <property type="match status" value="1"/>
</dbReference>
<dbReference type="InterPro" id="IPR036942">
    <property type="entry name" value="Beta-barrel_TonB_sf"/>
</dbReference>
<evidence type="ECO:0000256" key="8">
    <source>
        <dbReference type="PROSITE-ProRule" id="PRU01360"/>
    </source>
</evidence>
<dbReference type="GO" id="GO:0044718">
    <property type="term" value="P:siderophore transmembrane transport"/>
    <property type="evidence" value="ECO:0007669"/>
    <property type="project" value="TreeGrafter"/>
</dbReference>
<dbReference type="Gene3D" id="2.60.40.1120">
    <property type="entry name" value="Carboxypeptidase-like, regulatory domain"/>
    <property type="match status" value="1"/>
</dbReference>
<comment type="subcellular location">
    <subcellularLocation>
        <location evidence="1 8">Cell outer membrane</location>
        <topology evidence="1 8">Multi-pass membrane protein</topology>
    </subcellularLocation>
</comment>
<dbReference type="PANTHER" id="PTHR30069:SF29">
    <property type="entry name" value="HEMOGLOBIN AND HEMOGLOBIN-HAPTOGLOBIN-BINDING PROTEIN 1-RELATED"/>
    <property type="match status" value="1"/>
</dbReference>
<dbReference type="Pfam" id="PF07715">
    <property type="entry name" value="Plug"/>
    <property type="match status" value="1"/>
</dbReference>
<dbReference type="AlphaFoldDB" id="A0A316AJE5"/>
<dbReference type="PANTHER" id="PTHR30069">
    <property type="entry name" value="TONB-DEPENDENT OUTER MEMBRANE RECEPTOR"/>
    <property type="match status" value="1"/>
</dbReference>
<dbReference type="SUPFAM" id="SSF56935">
    <property type="entry name" value="Porins"/>
    <property type="match status" value="1"/>
</dbReference>
<comment type="caution">
    <text evidence="10">The sequence shown here is derived from an EMBL/GenBank/DDBJ whole genome shotgun (WGS) entry which is preliminary data.</text>
</comment>
<dbReference type="Pfam" id="PF13715">
    <property type="entry name" value="CarbopepD_reg_2"/>
    <property type="match status" value="1"/>
</dbReference>
<keyword evidence="11" id="KW-1185">Reference proteome</keyword>
<name>A0A316AJE5_9BACT</name>
<keyword evidence="5" id="KW-0732">Signal</keyword>
<dbReference type="GO" id="GO:0009279">
    <property type="term" value="C:cell outer membrane"/>
    <property type="evidence" value="ECO:0007669"/>
    <property type="project" value="UniProtKB-SubCell"/>
</dbReference>
<evidence type="ECO:0000313" key="10">
    <source>
        <dbReference type="EMBL" id="PWJ57935.1"/>
    </source>
</evidence>
<dbReference type="InterPro" id="IPR023996">
    <property type="entry name" value="TonB-dep_OMP_SusC/RagA"/>
</dbReference>
<dbReference type="OrthoDB" id="9768177at2"/>
<evidence type="ECO:0000256" key="4">
    <source>
        <dbReference type="ARBA" id="ARBA00022692"/>
    </source>
</evidence>
<comment type="similarity">
    <text evidence="8">Belongs to the TonB-dependent receptor family.</text>
</comment>
<keyword evidence="7 8" id="KW-0998">Cell outer membrane</keyword>
<dbReference type="InterPro" id="IPR018247">
    <property type="entry name" value="EF_Hand_1_Ca_BS"/>
</dbReference>
<evidence type="ECO:0000256" key="6">
    <source>
        <dbReference type="ARBA" id="ARBA00023136"/>
    </source>
</evidence>
<dbReference type="InterPro" id="IPR037066">
    <property type="entry name" value="Plug_dom_sf"/>
</dbReference>
<organism evidence="10 11">
    <name type="scientific">Dyadobacter jejuensis</name>
    <dbReference type="NCBI Taxonomy" id="1082580"/>
    <lineage>
        <taxon>Bacteria</taxon>
        <taxon>Pseudomonadati</taxon>
        <taxon>Bacteroidota</taxon>
        <taxon>Cytophagia</taxon>
        <taxon>Cytophagales</taxon>
        <taxon>Spirosomataceae</taxon>
        <taxon>Dyadobacter</taxon>
    </lineage>
</organism>
<evidence type="ECO:0000256" key="5">
    <source>
        <dbReference type="ARBA" id="ARBA00022729"/>
    </source>
</evidence>
<dbReference type="Gene3D" id="2.170.130.10">
    <property type="entry name" value="TonB-dependent receptor, plug domain"/>
    <property type="match status" value="1"/>
</dbReference>
<feature type="domain" description="TonB-dependent receptor plug" evidence="9">
    <location>
        <begin position="223"/>
        <end position="322"/>
    </location>
</feature>
<dbReference type="SUPFAM" id="SSF49464">
    <property type="entry name" value="Carboxypeptidase regulatory domain-like"/>
    <property type="match status" value="1"/>
</dbReference>
<dbReference type="PROSITE" id="PS52016">
    <property type="entry name" value="TONB_DEPENDENT_REC_3"/>
    <property type="match status" value="1"/>
</dbReference>
<keyword evidence="6 8" id="KW-0472">Membrane</keyword>
<dbReference type="RefSeq" id="WP_158281241.1">
    <property type="nucleotide sequence ID" value="NZ_QGDT01000005.1"/>
</dbReference>
<evidence type="ECO:0000256" key="1">
    <source>
        <dbReference type="ARBA" id="ARBA00004571"/>
    </source>
</evidence>
<dbReference type="EMBL" id="QGDT01000005">
    <property type="protein sequence ID" value="PWJ57935.1"/>
    <property type="molecule type" value="Genomic_DNA"/>
</dbReference>
<dbReference type="InterPro" id="IPR023997">
    <property type="entry name" value="TonB-dep_OMP_SusC/RagA_CS"/>
</dbReference>
<evidence type="ECO:0000259" key="9">
    <source>
        <dbReference type="Pfam" id="PF07715"/>
    </source>
</evidence>
<protein>
    <submittedName>
        <fullName evidence="10">TonB-linked SusC/RagA family outer membrane protein</fullName>
    </submittedName>
</protein>
<dbReference type="InterPro" id="IPR008969">
    <property type="entry name" value="CarboxyPept-like_regulatory"/>
</dbReference>
<keyword evidence="2 8" id="KW-0813">Transport</keyword>
<gene>
    <name evidence="10" type="ORF">CLV98_105115</name>
</gene>
<keyword evidence="3 8" id="KW-1134">Transmembrane beta strand</keyword>
<dbReference type="NCBIfam" id="TIGR04056">
    <property type="entry name" value="OMP_RagA_SusC"/>
    <property type="match status" value="1"/>
</dbReference>
<dbReference type="GO" id="GO:0015344">
    <property type="term" value="F:siderophore uptake transmembrane transporter activity"/>
    <property type="evidence" value="ECO:0007669"/>
    <property type="project" value="TreeGrafter"/>
</dbReference>
<dbReference type="NCBIfam" id="TIGR04057">
    <property type="entry name" value="SusC_RagA_signa"/>
    <property type="match status" value="1"/>
</dbReference>
<evidence type="ECO:0000313" key="11">
    <source>
        <dbReference type="Proteomes" id="UP000245880"/>
    </source>
</evidence>
<dbReference type="InterPro" id="IPR012910">
    <property type="entry name" value="Plug_dom"/>
</dbReference>